<dbReference type="RefSeq" id="WP_093090841.1">
    <property type="nucleotide sequence ID" value="NZ_FOTQ01000001.1"/>
</dbReference>
<dbReference type="EMBL" id="FOTQ01000001">
    <property type="protein sequence ID" value="SFL55709.1"/>
    <property type="molecule type" value="Genomic_DNA"/>
</dbReference>
<dbReference type="AlphaFoldDB" id="A0A1I4IMS3"/>
<dbReference type="STRING" id="254406.SAMN04488042_101672"/>
<keyword evidence="2" id="KW-1185">Reference proteome</keyword>
<evidence type="ECO:0000313" key="1">
    <source>
        <dbReference type="EMBL" id="SFL55709.1"/>
    </source>
</evidence>
<dbReference type="Proteomes" id="UP000199144">
    <property type="component" value="Unassembled WGS sequence"/>
</dbReference>
<reference evidence="1 2" key="1">
    <citation type="submission" date="2016-10" db="EMBL/GenBank/DDBJ databases">
        <authorList>
            <person name="de Groot N.N."/>
        </authorList>
    </citation>
    <scope>NUCLEOTIDE SEQUENCE [LARGE SCALE GENOMIC DNA]</scope>
    <source>
        <strain evidence="1 2">DSM 15283</strain>
    </source>
</reference>
<proteinExistence type="predicted"/>
<accession>A0A1I4IMS3</accession>
<sequence>MNPDLETVNSLLLDLIRQALLDGAAMQKTPGADVSETMRDLNERRLTILQLIDADRAAG</sequence>
<protein>
    <submittedName>
        <fullName evidence="1">Uncharacterized protein</fullName>
    </submittedName>
</protein>
<name>A0A1I4IMS3_9RHOB</name>
<evidence type="ECO:0000313" key="2">
    <source>
        <dbReference type="Proteomes" id="UP000199144"/>
    </source>
</evidence>
<organism evidence="1 2">
    <name type="scientific">Shimia aestuarii</name>
    <dbReference type="NCBI Taxonomy" id="254406"/>
    <lineage>
        <taxon>Bacteria</taxon>
        <taxon>Pseudomonadati</taxon>
        <taxon>Pseudomonadota</taxon>
        <taxon>Alphaproteobacteria</taxon>
        <taxon>Rhodobacterales</taxon>
        <taxon>Roseobacteraceae</taxon>
    </lineage>
</organism>
<gene>
    <name evidence="1" type="ORF">SAMN04488042_101672</name>
</gene>